<dbReference type="SUPFAM" id="SSF48371">
    <property type="entry name" value="ARM repeat"/>
    <property type="match status" value="2"/>
</dbReference>
<keyword evidence="2" id="KW-0132">Cell division</keyword>
<evidence type="ECO:0000256" key="5">
    <source>
        <dbReference type="ARBA" id="ARBA00023204"/>
    </source>
</evidence>
<comment type="subcellular location">
    <subcellularLocation>
        <location evidence="1">Nucleus</location>
    </subcellularLocation>
</comment>
<dbReference type="EMBL" id="LR862150">
    <property type="protein sequence ID" value="CAD1832781.1"/>
    <property type="molecule type" value="Genomic_DNA"/>
</dbReference>
<evidence type="ECO:0000256" key="7">
    <source>
        <dbReference type="ARBA" id="ARBA00023306"/>
    </source>
</evidence>
<accession>A0A6V7PPN8</accession>
<dbReference type="GO" id="GO:0035825">
    <property type="term" value="P:homologous recombination"/>
    <property type="evidence" value="ECO:0007669"/>
    <property type="project" value="UniProtKB-ARBA"/>
</dbReference>
<dbReference type="Gene3D" id="1.25.10.10">
    <property type="entry name" value="Leucine-rich Repeat Variant"/>
    <property type="match status" value="1"/>
</dbReference>
<evidence type="ECO:0000256" key="6">
    <source>
        <dbReference type="ARBA" id="ARBA00023242"/>
    </source>
</evidence>
<feature type="compositionally biased region" description="Polar residues" evidence="8">
    <location>
        <begin position="1431"/>
        <end position="1445"/>
    </location>
</feature>
<protein>
    <recommendedName>
        <fullName evidence="10">Sister chromatid cohesion protein PDS5 homolog A</fullName>
    </recommendedName>
</protein>
<dbReference type="InterPro" id="IPR011989">
    <property type="entry name" value="ARM-like"/>
</dbReference>
<dbReference type="CDD" id="cd19953">
    <property type="entry name" value="PDS5"/>
    <property type="match status" value="1"/>
</dbReference>
<dbReference type="GO" id="GO:0007064">
    <property type="term" value="P:mitotic sister chromatid cohesion"/>
    <property type="evidence" value="ECO:0007669"/>
    <property type="project" value="InterPro"/>
</dbReference>
<evidence type="ECO:0000256" key="2">
    <source>
        <dbReference type="ARBA" id="ARBA00022618"/>
    </source>
</evidence>
<keyword evidence="7" id="KW-0131">Cell cycle</keyword>
<dbReference type="GO" id="GO:0006281">
    <property type="term" value="P:DNA repair"/>
    <property type="evidence" value="ECO:0007669"/>
    <property type="project" value="UniProtKB-KW"/>
</dbReference>
<evidence type="ECO:0008006" key="10">
    <source>
        <dbReference type="Google" id="ProtNLM"/>
    </source>
</evidence>
<evidence type="ECO:0000256" key="3">
    <source>
        <dbReference type="ARBA" id="ARBA00022763"/>
    </source>
</evidence>
<dbReference type="GO" id="GO:0000785">
    <property type="term" value="C:chromatin"/>
    <property type="evidence" value="ECO:0007669"/>
    <property type="project" value="TreeGrafter"/>
</dbReference>
<feature type="region of interest" description="Disordered" evidence="8">
    <location>
        <begin position="1431"/>
        <end position="1463"/>
    </location>
</feature>
<keyword evidence="4" id="KW-0498">Mitosis</keyword>
<evidence type="ECO:0000256" key="4">
    <source>
        <dbReference type="ARBA" id="ARBA00022776"/>
    </source>
</evidence>
<dbReference type="PANTHER" id="PTHR12663">
    <property type="entry name" value="ANDROGEN INDUCED INHIBITOR OF PROLIFERATION AS3 / PDS5-RELATED"/>
    <property type="match status" value="1"/>
</dbReference>
<keyword evidence="3" id="KW-0227">DNA damage</keyword>
<gene>
    <name evidence="9" type="ORF">CB5_LOCUS15992</name>
</gene>
<organism evidence="9">
    <name type="scientific">Ananas comosus var. bracteatus</name>
    <name type="common">red pineapple</name>
    <dbReference type="NCBI Taxonomy" id="296719"/>
    <lineage>
        <taxon>Eukaryota</taxon>
        <taxon>Viridiplantae</taxon>
        <taxon>Streptophyta</taxon>
        <taxon>Embryophyta</taxon>
        <taxon>Tracheophyta</taxon>
        <taxon>Spermatophyta</taxon>
        <taxon>Magnoliopsida</taxon>
        <taxon>Liliopsida</taxon>
        <taxon>Poales</taxon>
        <taxon>Bromeliaceae</taxon>
        <taxon>Bromelioideae</taxon>
        <taxon>Ananas</taxon>
    </lineage>
</organism>
<reference evidence="9" key="1">
    <citation type="submission" date="2020-07" db="EMBL/GenBank/DDBJ databases">
        <authorList>
            <person name="Lin J."/>
        </authorList>
    </citation>
    <scope>NUCLEOTIDE SEQUENCE</scope>
</reference>
<dbReference type="CDD" id="cd20404">
    <property type="entry name" value="Tudor_Agenet_AtEML-like"/>
    <property type="match status" value="1"/>
</dbReference>
<dbReference type="PANTHER" id="PTHR12663:SF50">
    <property type="entry name" value="SISTER CHROMATID COHESION PROTEIN PDS5 HOMOLOG B"/>
    <property type="match status" value="1"/>
</dbReference>
<keyword evidence="6" id="KW-0539">Nucleus</keyword>
<dbReference type="Pfam" id="PF20168">
    <property type="entry name" value="PDS5"/>
    <property type="match status" value="1"/>
</dbReference>
<dbReference type="GO" id="GO:0051301">
    <property type="term" value="P:cell division"/>
    <property type="evidence" value="ECO:0007669"/>
    <property type="project" value="UniProtKB-KW"/>
</dbReference>
<proteinExistence type="predicted"/>
<sequence length="1463" mass="165949">MPDPPERVVERVGKLLSQPRLNKDALVKLLKQAEGALSELTQSSSLENTLRPLNKSLVQSNLLHHKDKDVKLLVAVCFADIIRILAPNPPYSDEVFKEIFKIIISTFVDLADVESPYISRRMKILETVSALRCSVIMLDIGCEDLVLDMFRVFFSVAEQVHQQSVFQAMQSIMTHIIEEKVSQPLLEVILWNIVKEKKGPPFELAVVIIQNCAAKLEPSLRVFLTSCILNRGASPNELKKLYHQIILEIFQFSPQILFAVIPNLTHELLTDQVDVRLEAVQLIGKLVALSKVHFGQDYRSVFVEFLKRFSDKATEVRIAAIECAKACYLALPSGNEVHDVLTALEARLLDFDDKVRIQAVIAVCDLAKSNLTCFPSELISRAVERLRDKKVSVRKTTLQKLLELYRDYCSKCSKGIAIINEQYEQIPCKILALCFDKDCESFRSAYLLYIYKLLYSHIVLMCEMQRHRPQNMELVLAEELFPSSLSSKERVNHWTAFFSLCKLPHIKALNSILSQKKRLQMEMESYLALRMKAKENCSKEVQKRILASFKLMSASFTDSSKAEDCFQSLNEMKDNNIFKALGEMIDENTSLATSRSIRDSFLKRIGSKHTNYNFFKVLSLKCSNMIFNTEIVYSIMEDLISCTQCGNKHMQSTIDLLLIILTMFPSLLRGSEAYWLKLFSENSALTNEKVLQILVKAACHISIQLRQVNDIYPLLERKCLEGTRAESKLAVSAIASLGHSSDDNTFSVLLKKLVNALDDSGNIPALLQSISHISQYSPSAYKLYHQKVMRFIVEDILCSLEIYGLKALVRSFLPHQVTHLQHQTNGLFDILFDIILEQGIYNAIIISEYDKAYLRIAAAKSVLRLATRWDSHISPKHFHSIIFTARDSSCAVRRSFICKIHKLLKEHALLNKYACAFALTSTDCLGDIRTDSTRYLSEFLEESSRKFLTHHNTLEQKKDAITNHPAYIMVFLIHVLAYDPKFPLENCKEEDVYAEFCSPLIVILRELLNLDILKINGHYFSNTVSFLLGIFRAIQKAEDAINPDMTLYDSQLLLLSFKLHILSKIGLFLVKALSEQLELSLDAPRLVLLPSSHYKVCQDARNREESHTSESFINEGFVKRILKANESFIAQPASCDAKHCGISQKNYTCLETKKKTLNDLPLERRADSKQSKQLRQKVGVCDSDKENQKLETMKVDSKVKHKKMLSATSASTELLCEKSVSGPANLTNENCNFNLEREQLSSCASVSIKLSNPHKEILAKEADIPIKGRTITEPIQSSADCVERGGSGEALVGKRIRLWSPIDLCYSSGTVDSYDSQNSNFKIVHDNGDIELVRLEDERWEAIDNTTSEEKDMPNFRPGNWKDHDKMLSELSKPEALLDRKSLWSISSSSSLDEVLDDSGDYNVKKKSSVNERMRNSKNIKVSCGGTNFAKSKRSLQSIQKSSVSDDTEVVANNMRRLRPRRA</sequence>
<dbReference type="InterPro" id="IPR039776">
    <property type="entry name" value="Pds5"/>
</dbReference>
<evidence type="ECO:0000313" key="9">
    <source>
        <dbReference type="EMBL" id="CAD1832781.1"/>
    </source>
</evidence>
<keyword evidence="5" id="KW-0234">DNA repair</keyword>
<dbReference type="InterPro" id="IPR016024">
    <property type="entry name" value="ARM-type_fold"/>
</dbReference>
<evidence type="ECO:0000256" key="8">
    <source>
        <dbReference type="SAM" id="MobiDB-lite"/>
    </source>
</evidence>
<name>A0A6V7PPN8_ANACO</name>
<dbReference type="GO" id="GO:0005634">
    <property type="term" value="C:nucleus"/>
    <property type="evidence" value="ECO:0007669"/>
    <property type="project" value="UniProtKB-SubCell"/>
</dbReference>
<evidence type="ECO:0000256" key="1">
    <source>
        <dbReference type="ARBA" id="ARBA00004123"/>
    </source>
</evidence>